<feature type="transmembrane region" description="Helical" evidence="7">
    <location>
        <begin position="339"/>
        <end position="360"/>
    </location>
</feature>
<evidence type="ECO:0000256" key="6">
    <source>
        <dbReference type="ARBA" id="ARBA00023136"/>
    </source>
</evidence>
<dbReference type="SUPFAM" id="SSF161098">
    <property type="entry name" value="MetI-like"/>
    <property type="match status" value="1"/>
</dbReference>
<dbReference type="EMBL" id="LAVA02000048">
    <property type="protein sequence ID" value="OIJ65897.1"/>
    <property type="molecule type" value="Genomic_DNA"/>
</dbReference>
<evidence type="ECO:0000313" key="10">
    <source>
        <dbReference type="Proteomes" id="UP000034196"/>
    </source>
</evidence>
<reference evidence="9" key="1">
    <citation type="submission" date="2016-10" db="EMBL/GenBank/DDBJ databases">
        <title>Genome sequence of Streptomyces mangrovisoli MUSC 149.</title>
        <authorList>
            <person name="Lee L.-H."/>
            <person name="Ser H.-L."/>
        </authorList>
    </citation>
    <scope>NUCLEOTIDE SEQUENCE [LARGE SCALE GENOMIC DNA]</scope>
    <source>
        <strain evidence="9">MUSC 149</strain>
    </source>
</reference>
<keyword evidence="10" id="KW-1185">Reference proteome</keyword>
<evidence type="ECO:0000256" key="3">
    <source>
        <dbReference type="ARBA" id="ARBA00022475"/>
    </source>
</evidence>
<feature type="transmembrane region" description="Helical" evidence="7">
    <location>
        <begin position="67"/>
        <end position="87"/>
    </location>
</feature>
<dbReference type="CDD" id="cd06261">
    <property type="entry name" value="TM_PBP2"/>
    <property type="match status" value="1"/>
</dbReference>
<comment type="similarity">
    <text evidence="7">Belongs to the binding-protein-dependent transport system permease family.</text>
</comment>
<name>A0A1J4NTT8_9ACTN</name>
<dbReference type="InterPro" id="IPR050809">
    <property type="entry name" value="UgpAE/MalFG_permease"/>
</dbReference>
<dbReference type="STRING" id="1428628.WN71_021260"/>
<evidence type="ECO:0000256" key="1">
    <source>
        <dbReference type="ARBA" id="ARBA00004651"/>
    </source>
</evidence>
<dbReference type="GO" id="GO:0055085">
    <property type="term" value="P:transmembrane transport"/>
    <property type="evidence" value="ECO:0007669"/>
    <property type="project" value="InterPro"/>
</dbReference>
<dbReference type="Gene3D" id="1.10.3720.10">
    <property type="entry name" value="MetI-like"/>
    <property type="match status" value="2"/>
</dbReference>
<feature type="transmembrane region" description="Helical" evidence="7">
    <location>
        <begin position="7"/>
        <end position="29"/>
    </location>
</feature>
<comment type="caution">
    <text evidence="9">The sequence shown here is derived from an EMBL/GenBank/DDBJ whole genome shotgun (WGS) entry which is preliminary data.</text>
</comment>
<keyword evidence="6 7" id="KW-0472">Membrane</keyword>
<dbReference type="PROSITE" id="PS50928">
    <property type="entry name" value="ABC_TM1"/>
    <property type="match status" value="1"/>
</dbReference>
<feature type="transmembrane region" description="Helical" evidence="7">
    <location>
        <begin position="299"/>
        <end position="318"/>
    </location>
</feature>
<feature type="transmembrane region" description="Helical" evidence="7">
    <location>
        <begin position="397"/>
        <end position="417"/>
    </location>
</feature>
<dbReference type="InterPro" id="IPR035906">
    <property type="entry name" value="MetI-like_sf"/>
</dbReference>
<comment type="subcellular location">
    <subcellularLocation>
        <location evidence="1 7">Cell membrane</location>
        <topology evidence="1 7">Multi-pass membrane protein</topology>
    </subcellularLocation>
</comment>
<sequence length="426" mass="45577">MTGTRGVVVALFLLPALVLLGALVVYPIGYSLVRSFYDSSGDGFAGFANYKALFTDDSIRTALRNNVVWVVLAPTVATALGLIFAVLTERVRWGTAFKLVVFMPMAISMLAAGIIFRLVYDQDPDKGVANAVWVGVHDTFTQASAFPSAHPGRESPLKADHGGFVTTAPVHTGQSVALPLVGVAPDEMPDGARRAVAARPEAGKVTGTTWQDFTRGKGVGRLGTPDPSEQGYAGMRIEAVKDGRVVASTKAADDGTFTLPAAADGALLRLPASNFKEPYNGVDWLGPTLVTPAIIGSYVWMWAGFAMVLIAAGLAGLPRELLEAARVDGANEWQVFRRITVPLLAPVLAVVMVTLMINVLKIFDLVYIIAPGSSQDDANVLALELYRKGFSEDQPGIASAIAVFLLLLVIPVMLFNVRRLRREVRR</sequence>
<evidence type="ECO:0000313" key="9">
    <source>
        <dbReference type="EMBL" id="OIJ65897.1"/>
    </source>
</evidence>
<gene>
    <name evidence="9" type="ORF">WN71_021260</name>
</gene>
<dbReference type="SUPFAM" id="SSF160964">
    <property type="entry name" value="MalF N-terminal region-like"/>
    <property type="match status" value="1"/>
</dbReference>
<dbReference type="InterPro" id="IPR000515">
    <property type="entry name" value="MetI-like"/>
</dbReference>
<dbReference type="AlphaFoldDB" id="A0A1J4NTT8"/>
<keyword evidence="2 7" id="KW-0813">Transport</keyword>
<proteinExistence type="inferred from homology"/>
<dbReference type="Proteomes" id="UP000034196">
    <property type="component" value="Unassembled WGS sequence"/>
</dbReference>
<feature type="transmembrane region" description="Helical" evidence="7">
    <location>
        <begin position="99"/>
        <end position="120"/>
    </location>
</feature>
<dbReference type="OrthoDB" id="3515028at2"/>
<feature type="domain" description="ABC transmembrane type-1" evidence="8">
    <location>
        <begin position="63"/>
        <end position="416"/>
    </location>
</feature>
<organism evidence="9 10">
    <name type="scientific">Streptomyces mangrovisoli</name>
    <dbReference type="NCBI Taxonomy" id="1428628"/>
    <lineage>
        <taxon>Bacteria</taxon>
        <taxon>Bacillati</taxon>
        <taxon>Actinomycetota</taxon>
        <taxon>Actinomycetes</taxon>
        <taxon>Kitasatosporales</taxon>
        <taxon>Streptomycetaceae</taxon>
        <taxon>Streptomyces</taxon>
    </lineage>
</organism>
<evidence type="ECO:0000256" key="4">
    <source>
        <dbReference type="ARBA" id="ARBA00022692"/>
    </source>
</evidence>
<dbReference type="Pfam" id="PF00528">
    <property type="entry name" value="BPD_transp_1"/>
    <property type="match status" value="1"/>
</dbReference>
<evidence type="ECO:0000256" key="2">
    <source>
        <dbReference type="ARBA" id="ARBA00022448"/>
    </source>
</evidence>
<protein>
    <submittedName>
        <fullName evidence="9">ABC transporter permease</fullName>
    </submittedName>
</protein>
<keyword evidence="5 7" id="KW-1133">Transmembrane helix</keyword>
<evidence type="ECO:0000256" key="7">
    <source>
        <dbReference type="RuleBase" id="RU363032"/>
    </source>
</evidence>
<dbReference type="PANTHER" id="PTHR43227">
    <property type="entry name" value="BLL4140 PROTEIN"/>
    <property type="match status" value="1"/>
</dbReference>
<keyword evidence="3" id="KW-1003">Cell membrane</keyword>
<keyword evidence="4 7" id="KW-0812">Transmembrane</keyword>
<dbReference type="RefSeq" id="WP_046590670.1">
    <property type="nucleotide sequence ID" value="NZ_LAVA02000048.1"/>
</dbReference>
<accession>A0A1J4NTT8</accession>
<dbReference type="GO" id="GO:0005886">
    <property type="term" value="C:plasma membrane"/>
    <property type="evidence" value="ECO:0007669"/>
    <property type="project" value="UniProtKB-SubCell"/>
</dbReference>
<dbReference type="PANTHER" id="PTHR43227:SF8">
    <property type="entry name" value="DIACETYLCHITOBIOSE UPTAKE SYSTEM PERMEASE PROTEIN DASB"/>
    <property type="match status" value="1"/>
</dbReference>
<evidence type="ECO:0000256" key="5">
    <source>
        <dbReference type="ARBA" id="ARBA00022989"/>
    </source>
</evidence>
<evidence type="ECO:0000259" key="8">
    <source>
        <dbReference type="PROSITE" id="PS50928"/>
    </source>
</evidence>